<keyword evidence="2" id="KW-0285">Flavoprotein</keyword>
<dbReference type="Pfam" id="PF22578">
    <property type="entry name" value="GGR_cat"/>
    <property type="match status" value="1"/>
</dbReference>
<keyword evidence="6" id="KW-0594">Phospholipid biosynthesis</keyword>
<evidence type="ECO:0000256" key="2">
    <source>
        <dbReference type="ARBA" id="ARBA00022630"/>
    </source>
</evidence>
<reference evidence="9" key="1">
    <citation type="journal article" date="2020" name="bioRxiv">
        <title>A rank-normalized archaeal taxonomy based on genome phylogeny resolves widespread incomplete and uneven classifications.</title>
        <authorList>
            <person name="Rinke C."/>
            <person name="Chuvochina M."/>
            <person name="Mussig A.J."/>
            <person name="Chaumeil P.-A."/>
            <person name="Waite D.W."/>
            <person name="Whitman W.B."/>
            <person name="Parks D.H."/>
            <person name="Hugenholtz P."/>
        </authorList>
    </citation>
    <scope>NUCLEOTIDE SEQUENCE</scope>
    <source>
        <strain evidence="9">UBA10011</strain>
    </source>
</reference>
<dbReference type="EMBL" id="DUFG01000022">
    <property type="protein sequence ID" value="HIH08646.1"/>
    <property type="molecule type" value="Genomic_DNA"/>
</dbReference>
<gene>
    <name evidence="9" type="ORF">HA237_04720</name>
    <name evidence="10" type="ORF">J4224_03970</name>
</gene>
<dbReference type="Proteomes" id="UP000683213">
    <property type="component" value="Unassembled WGS sequence"/>
</dbReference>
<dbReference type="PANTHER" id="PTHR42685:SF18">
    <property type="entry name" value="DIGERANYLGERANYLGLYCEROPHOSPHOLIPID REDUCTASE"/>
    <property type="match status" value="1"/>
</dbReference>
<dbReference type="NCBIfam" id="TIGR02032">
    <property type="entry name" value="GG-red-SF"/>
    <property type="match status" value="1"/>
</dbReference>
<keyword evidence="4" id="KW-0560">Oxidoreductase</keyword>
<evidence type="ECO:0000256" key="1">
    <source>
        <dbReference type="ARBA" id="ARBA00022516"/>
    </source>
</evidence>
<evidence type="ECO:0000256" key="5">
    <source>
        <dbReference type="ARBA" id="ARBA00023098"/>
    </source>
</evidence>
<evidence type="ECO:0000313" key="11">
    <source>
        <dbReference type="Proteomes" id="UP000577419"/>
    </source>
</evidence>
<keyword evidence="3" id="KW-0274">FAD</keyword>
<feature type="domain" description="Digeranylgeranylglycerophospholipid reductase catalytic" evidence="8">
    <location>
        <begin position="164"/>
        <end position="240"/>
    </location>
</feature>
<evidence type="ECO:0000256" key="7">
    <source>
        <dbReference type="ARBA" id="ARBA00023264"/>
    </source>
</evidence>
<accession>A0A7J4J090</accession>
<dbReference type="InterPro" id="IPR011777">
    <property type="entry name" value="Geranylgeranyl_Rdtase_fam"/>
</dbReference>
<protein>
    <submittedName>
        <fullName evidence="9">NAD(P)/FAD-dependent oxidoreductase</fullName>
    </submittedName>
</protein>
<evidence type="ECO:0000256" key="4">
    <source>
        <dbReference type="ARBA" id="ARBA00023002"/>
    </source>
</evidence>
<keyword evidence="7" id="KW-1208">Phospholipid metabolism</keyword>
<dbReference type="GO" id="GO:0008654">
    <property type="term" value="P:phospholipid biosynthetic process"/>
    <property type="evidence" value="ECO:0007669"/>
    <property type="project" value="UniProtKB-KW"/>
</dbReference>
<reference evidence="10" key="3">
    <citation type="submission" date="2021-05" db="EMBL/GenBank/DDBJ databases">
        <title>Protein family content uncovers lineage relationships and bacterial pathway maintenance mechanisms in DPANN archaea.</title>
        <authorList>
            <person name="Castelle C.J."/>
            <person name="Meheust R."/>
            <person name="Jaffe A.L."/>
            <person name="Seitz K."/>
            <person name="Gong X."/>
            <person name="Baker B.J."/>
            <person name="Banfield J.F."/>
        </authorList>
    </citation>
    <scope>NUCLEOTIDE SEQUENCE</scope>
    <source>
        <strain evidence="10">RIFCSPHIGHO2_01_FULL_GW2011_AR10_43_9</strain>
    </source>
</reference>
<evidence type="ECO:0000313" key="10">
    <source>
        <dbReference type="EMBL" id="MBS3059551.1"/>
    </source>
</evidence>
<keyword evidence="1" id="KW-0444">Lipid biosynthesis</keyword>
<dbReference type="InterPro" id="IPR036188">
    <property type="entry name" value="FAD/NAD-bd_sf"/>
</dbReference>
<keyword evidence="5" id="KW-0443">Lipid metabolism</keyword>
<dbReference type="AlphaFoldDB" id="A0A7J4J090"/>
<dbReference type="PANTHER" id="PTHR42685">
    <property type="entry name" value="GERANYLGERANYL DIPHOSPHATE REDUCTASE"/>
    <property type="match status" value="1"/>
</dbReference>
<proteinExistence type="predicted"/>
<evidence type="ECO:0000259" key="8">
    <source>
        <dbReference type="Pfam" id="PF22578"/>
    </source>
</evidence>
<dbReference type="PRINTS" id="PR00420">
    <property type="entry name" value="RNGMNOXGNASE"/>
</dbReference>
<reference evidence="10" key="2">
    <citation type="submission" date="2021-03" db="EMBL/GenBank/DDBJ databases">
        <authorList>
            <person name="Jaffe A."/>
        </authorList>
    </citation>
    <scope>NUCLEOTIDE SEQUENCE</scope>
    <source>
        <strain evidence="10">RIFCSPHIGHO2_01_FULL_GW2011_AR10_43_9</strain>
    </source>
</reference>
<dbReference type="GO" id="GO:0016628">
    <property type="term" value="F:oxidoreductase activity, acting on the CH-CH group of donors, NAD or NADP as acceptor"/>
    <property type="evidence" value="ECO:0007669"/>
    <property type="project" value="InterPro"/>
</dbReference>
<dbReference type="Proteomes" id="UP000577419">
    <property type="component" value="Unassembled WGS sequence"/>
</dbReference>
<dbReference type="Pfam" id="PF12831">
    <property type="entry name" value="FAD_oxidored"/>
    <property type="match status" value="1"/>
</dbReference>
<sequence length="388" mass="42727">MNYDVAIIGAGPAGGSAALHAARLGLKTVVLEEHAVVGEPVHCGECISDLAVKKLELNVPRKAIAMAVKGVRVIFPDRTAPVIDEAGYVLEKHEFEQWLAEEVINEGAELRLSSRVSGIERSSGQWKIDAGNNKVNSKILIDASGVQAVTSRILGLNQRFESVIGIQHEMLDVETDGYLDFYIWPKLAPKGYLWMIPKNGGRANVGLVTHEKNKAKTFLEEFIKAPEFRGKKIVKTFGGLIPSSGPLEKTVGEGLMLVGDAAGFTSPMFEGGSHLGLQSGKFAAEVAAKAVQANNFSRDFLQSYEELWKAEFPPYRKIVEGRNDLYSFSDEELNFIAKQLPQKLNGMNFFKKLVVGLKISAKRPSLIKKELFSSFRAFGYSQARFYGW</sequence>
<comment type="caution">
    <text evidence="9">The sequence shown here is derived from an EMBL/GenBank/DDBJ whole genome shotgun (WGS) entry which is preliminary data.</text>
</comment>
<evidence type="ECO:0000313" key="9">
    <source>
        <dbReference type="EMBL" id="HIH08646.1"/>
    </source>
</evidence>
<dbReference type="InterPro" id="IPR054715">
    <property type="entry name" value="GGR_cat"/>
</dbReference>
<dbReference type="SUPFAM" id="SSF51905">
    <property type="entry name" value="FAD/NAD(P)-binding domain"/>
    <property type="match status" value="1"/>
</dbReference>
<dbReference type="Gene3D" id="3.50.50.60">
    <property type="entry name" value="FAD/NAD(P)-binding domain"/>
    <property type="match status" value="1"/>
</dbReference>
<evidence type="ECO:0000256" key="3">
    <source>
        <dbReference type="ARBA" id="ARBA00022827"/>
    </source>
</evidence>
<name>A0A7J4J090_9ARCH</name>
<evidence type="ECO:0000256" key="6">
    <source>
        <dbReference type="ARBA" id="ARBA00023209"/>
    </source>
</evidence>
<dbReference type="EMBL" id="JAGVWF010000057">
    <property type="protein sequence ID" value="MBS3059551.1"/>
    <property type="molecule type" value="Genomic_DNA"/>
</dbReference>
<dbReference type="InterPro" id="IPR050407">
    <property type="entry name" value="Geranylgeranyl_reductase"/>
</dbReference>
<organism evidence="9 11">
    <name type="scientific">Candidatus Iainarchaeum sp</name>
    <dbReference type="NCBI Taxonomy" id="3101447"/>
    <lineage>
        <taxon>Archaea</taxon>
        <taxon>Candidatus Iainarchaeota</taxon>
        <taxon>Candidatus Iainarchaeia</taxon>
        <taxon>Candidatus Iainarchaeales</taxon>
        <taxon>Candidatus Iainarchaeaceae</taxon>
        <taxon>Candidatus Iainarchaeum</taxon>
    </lineage>
</organism>